<gene>
    <name evidence="2" type="ORF">Ciccas_004362</name>
</gene>
<dbReference type="AlphaFoldDB" id="A0ABD2QBU0"/>
<sequence>MRILLAFTIVFLVLQISADQTLSKRWWKGFSELDFALYRCPKFCNKDFPEATVLIKIYKDRGLLSKISFDDFLTGYSKHTMNSAHKEFAEKIENYRTCLEVCRGQDYF</sequence>
<accession>A0ABD2QBU0</accession>
<comment type="caution">
    <text evidence="2">The sequence shown here is derived from an EMBL/GenBank/DDBJ whole genome shotgun (WGS) entry which is preliminary data.</text>
</comment>
<feature type="signal peptide" evidence="1">
    <location>
        <begin position="1"/>
        <end position="18"/>
    </location>
</feature>
<name>A0ABD2QBU0_9PLAT</name>
<proteinExistence type="predicted"/>
<keyword evidence="3" id="KW-1185">Reference proteome</keyword>
<dbReference type="Proteomes" id="UP001626550">
    <property type="component" value="Unassembled WGS sequence"/>
</dbReference>
<evidence type="ECO:0000313" key="3">
    <source>
        <dbReference type="Proteomes" id="UP001626550"/>
    </source>
</evidence>
<reference evidence="2 3" key="1">
    <citation type="submission" date="2024-11" db="EMBL/GenBank/DDBJ databases">
        <title>Adaptive evolution of stress response genes in parasites aligns with host niche diversity.</title>
        <authorList>
            <person name="Hahn C."/>
            <person name="Resl P."/>
        </authorList>
    </citation>
    <scope>NUCLEOTIDE SEQUENCE [LARGE SCALE GENOMIC DNA]</scope>
    <source>
        <strain evidence="2">EGGRZ-B1_66</strain>
        <tissue evidence="2">Body</tissue>
    </source>
</reference>
<evidence type="ECO:0000313" key="2">
    <source>
        <dbReference type="EMBL" id="KAL3316983.1"/>
    </source>
</evidence>
<protein>
    <submittedName>
        <fullName evidence="2">Uncharacterized protein</fullName>
    </submittedName>
</protein>
<feature type="chain" id="PRO_5044787439" evidence="1">
    <location>
        <begin position="19"/>
        <end position="108"/>
    </location>
</feature>
<keyword evidence="1" id="KW-0732">Signal</keyword>
<evidence type="ECO:0000256" key="1">
    <source>
        <dbReference type="SAM" id="SignalP"/>
    </source>
</evidence>
<organism evidence="2 3">
    <name type="scientific">Cichlidogyrus casuarinus</name>
    <dbReference type="NCBI Taxonomy" id="1844966"/>
    <lineage>
        <taxon>Eukaryota</taxon>
        <taxon>Metazoa</taxon>
        <taxon>Spiralia</taxon>
        <taxon>Lophotrochozoa</taxon>
        <taxon>Platyhelminthes</taxon>
        <taxon>Monogenea</taxon>
        <taxon>Monopisthocotylea</taxon>
        <taxon>Dactylogyridea</taxon>
        <taxon>Ancyrocephalidae</taxon>
        <taxon>Cichlidogyrus</taxon>
    </lineage>
</organism>
<dbReference type="EMBL" id="JBJKFK010000451">
    <property type="protein sequence ID" value="KAL3316983.1"/>
    <property type="molecule type" value="Genomic_DNA"/>
</dbReference>